<proteinExistence type="predicted"/>
<dbReference type="AlphaFoldDB" id="A0A0L8HRN8"/>
<sequence>MTARFHRIVDTNFPSEHDVAEQELLSTSELLLNKTFFSQIVLFLQLCLFDKKRNLRFPYFKNR</sequence>
<reference evidence="1" key="1">
    <citation type="submission" date="2015-07" db="EMBL/GenBank/DDBJ databases">
        <title>MeaNS - Measles Nucleotide Surveillance Program.</title>
        <authorList>
            <person name="Tran T."/>
            <person name="Druce J."/>
        </authorList>
    </citation>
    <scope>NUCLEOTIDE SEQUENCE</scope>
    <source>
        <strain evidence="1">UCB-OBI-ISO-001</strain>
        <tissue evidence="1">Gonad</tissue>
    </source>
</reference>
<dbReference type="EMBL" id="KQ417447">
    <property type="protein sequence ID" value="KOF91938.1"/>
    <property type="molecule type" value="Genomic_DNA"/>
</dbReference>
<gene>
    <name evidence="1" type="ORF">OCBIM_22007732mg</name>
</gene>
<name>A0A0L8HRN8_OCTBM</name>
<accession>A0A0L8HRN8</accession>
<protein>
    <submittedName>
        <fullName evidence="1">Uncharacterized protein</fullName>
    </submittedName>
</protein>
<evidence type="ECO:0000313" key="1">
    <source>
        <dbReference type="EMBL" id="KOF91938.1"/>
    </source>
</evidence>
<organism evidence="1">
    <name type="scientific">Octopus bimaculoides</name>
    <name type="common">California two-spotted octopus</name>
    <dbReference type="NCBI Taxonomy" id="37653"/>
    <lineage>
        <taxon>Eukaryota</taxon>
        <taxon>Metazoa</taxon>
        <taxon>Spiralia</taxon>
        <taxon>Lophotrochozoa</taxon>
        <taxon>Mollusca</taxon>
        <taxon>Cephalopoda</taxon>
        <taxon>Coleoidea</taxon>
        <taxon>Octopodiformes</taxon>
        <taxon>Octopoda</taxon>
        <taxon>Incirrata</taxon>
        <taxon>Octopodidae</taxon>
        <taxon>Octopus</taxon>
    </lineage>
</organism>